<feature type="signal peptide" evidence="5">
    <location>
        <begin position="1"/>
        <end position="26"/>
    </location>
</feature>
<dbReference type="FunFam" id="3.40.30.10:FF:000013">
    <property type="entry name" value="Blast:Protein SCO1 homolog, mitochondrial"/>
    <property type="match status" value="1"/>
</dbReference>
<feature type="binding site" evidence="3">
    <location>
        <position position="76"/>
    </location>
    <ligand>
        <name>Cu cation</name>
        <dbReference type="ChEBI" id="CHEBI:23378"/>
    </ligand>
</feature>
<feature type="disulfide bond" description="Redox-active" evidence="4">
    <location>
        <begin position="76"/>
        <end position="80"/>
    </location>
</feature>
<dbReference type="Proteomes" id="UP000255334">
    <property type="component" value="Unassembled WGS sequence"/>
</dbReference>
<gene>
    <name evidence="7" type="ORF">DWU99_05835</name>
</gene>
<feature type="binding site" evidence="3">
    <location>
        <position position="80"/>
    </location>
    <ligand>
        <name>Cu cation</name>
        <dbReference type="ChEBI" id="CHEBI:23378"/>
    </ligand>
</feature>
<evidence type="ECO:0000256" key="2">
    <source>
        <dbReference type="ARBA" id="ARBA00023008"/>
    </source>
</evidence>
<keyword evidence="2 3" id="KW-0186">Copper</keyword>
<comment type="caution">
    <text evidence="7">The sequence shown here is derived from an EMBL/GenBank/DDBJ whole genome shotgun (WGS) entry which is preliminary data.</text>
</comment>
<keyword evidence="5" id="KW-0732">Signal</keyword>
<feature type="binding site" evidence="3">
    <location>
        <position position="165"/>
    </location>
    <ligand>
        <name>Cu cation</name>
        <dbReference type="ChEBI" id="CHEBI:23378"/>
    </ligand>
</feature>
<reference evidence="7 8" key="1">
    <citation type="submission" date="2018-07" db="EMBL/GenBank/DDBJ databases">
        <title>Dyella monticola sp. nov. and Dyella psychrodurans sp. nov. isolated from monsoon evergreen broad-leaved forest soil of Dinghu Mountain, China.</title>
        <authorList>
            <person name="Gao Z."/>
            <person name="Qiu L."/>
        </authorList>
    </citation>
    <scope>NUCLEOTIDE SEQUENCE [LARGE SCALE GENOMIC DNA]</scope>
    <source>
        <strain evidence="7 8">4MSK11</strain>
    </source>
</reference>
<comment type="similarity">
    <text evidence="1">Belongs to the SCO1/2 family.</text>
</comment>
<dbReference type="SUPFAM" id="SSF52833">
    <property type="entry name" value="Thioredoxin-like"/>
    <property type="match status" value="1"/>
</dbReference>
<evidence type="ECO:0000256" key="3">
    <source>
        <dbReference type="PIRSR" id="PIRSR603782-1"/>
    </source>
</evidence>
<dbReference type="InterPro" id="IPR013766">
    <property type="entry name" value="Thioredoxin_domain"/>
</dbReference>
<evidence type="ECO:0000259" key="6">
    <source>
        <dbReference type="PROSITE" id="PS51352"/>
    </source>
</evidence>
<dbReference type="OrthoDB" id="9790194at2"/>
<sequence>MKLLRLARLICLLTILLASLSMSACHQDQPPPWQLSDISGHMPDLSFQLTDDQGKTVTAADYRGKVTLLYFGYTHCPDVCPLTLAHLHVVMQQLGKLSDGVRILFVSVDPTRDTPAVLHGYVSAFDPHAVGLTGSPSDVEALTKRYRAAFTREPGKADGSYDVSHSSGIYIFDGNGKARLLATPADTQDKLVHDLHLLLSPGDTT</sequence>
<feature type="chain" id="PRO_5016695392" evidence="5">
    <location>
        <begin position="27"/>
        <end position="205"/>
    </location>
</feature>
<dbReference type="InterPro" id="IPR003782">
    <property type="entry name" value="SCO1/SenC"/>
</dbReference>
<evidence type="ECO:0000256" key="1">
    <source>
        <dbReference type="ARBA" id="ARBA00010996"/>
    </source>
</evidence>
<feature type="domain" description="Thioredoxin" evidence="6">
    <location>
        <begin position="36"/>
        <end position="200"/>
    </location>
</feature>
<dbReference type="PROSITE" id="PS51257">
    <property type="entry name" value="PROKAR_LIPOPROTEIN"/>
    <property type="match status" value="1"/>
</dbReference>
<dbReference type="AlphaFoldDB" id="A0A370XEM7"/>
<dbReference type="PANTHER" id="PTHR12151:SF25">
    <property type="entry name" value="LINALOOL DEHYDRATASE_ISOMERASE DOMAIN-CONTAINING PROTEIN"/>
    <property type="match status" value="1"/>
</dbReference>
<evidence type="ECO:0000256" key="5">
    <source>
        <dbReference type="SAM" id="SignalP"/>
    </source>
</evidence>
<dbReference type="RefSeq" id="WP_115477017.1">
    <property type="nucleotide sequence ID" value="NZ_QRBF01000001.1"/>
</dbReference>
<dbReference type="GO" id="GO:0046872">
    <property type="term" value="F:metal ion binding"/>
    <property type="evidence" value="ECO:0007669"/>
    <property type="project" value="UniProtKB-KW"/>
</dbReference>
<name>A0A370XEM7_9GAMM</name>
<evidence type="ECO:0000256" key="4">
    <source>
        <dbReference type="PIRSR" id="PIRSR603782-2"/>
    </source>
</evidence>
<evidence type="ECO:0000313" key="7">
    <source>
        <dbReference type="EMBL" id="RDS86747.1"/>
    </source>
</evidence>
<dbReference type="Gene3D" id="3.40.30.10">
    <property type="entry name" value="Glutaredoxin"/>
    <property type="match status" value="1"/>
</dbReference>
<dbReference type="InterPro" id="IPR036249">
    <property type="entry name" value="Thioredoxin-like_sf"/>
</dbReference>
<keyword evidence="3" id="KW-0479">Metal-binding</keyword>
<dbReference type="EMBL" id="QRBF01000001">
    <property type="protein sequence ID" value="RDS86747.1"/>
    <property type="molecule type" value="Genomic_DNA"/>
</dbReference>
<evidence type="ECO:0000313" key="8">
    <source>
        <dbReference type="Proteomes" id="UP000255334"/>
    </source>
</evidence>
<keyword evidence="4" id="KW-1015">Disulfide bond</keyword>
<dbReference type="PANTHER" id="PTHR12151">
    <property type="entry name" value="ELECTRON TRANSPORT PROTIN SCO1/SENC FAMILY MEMBER"/>
    <property type="match status" value="1"/>
</dbReference>
<proteinExistence type="inferred from homology"/>
<accession>A0A370XEM7</accession>
<keyword evidence="8" id="KW-1185">Reference proteome</keyword>
<protein>
    <submittedName>
        <fullName evidence="7">SCO family protein</fullName>
    </submittedName>
</protein>
<organism evidence="7 8">
    <name type="scientific">Dyella psychrodurans</name>
    <dbReference type="NCBI Taxonomy" id="1927960"/>
    <lineage>
        <taxon>Bacteria</taxon>
        <taxon>Pseudomonadati</taxon>
        <taxon>Pseudomonadota</taxon>
        <taxon>Gammaproteobacteria</taxon>
        <taxon>Lysobacterales</taxon>
        <taxon>Rhodanobacteraceae</taxon>
        <taxon>Dyella</taxon>
    </lineage>
</organism>
<dbReference type="PROSITE" id="PS51352">
    <property type="entry name" value="THIOREDOXIN_2"/>
    <property type="match status" value="1"/>
</dbReference>
<dbReference type="Pfam" id="PF02630">
    <property type="entry name" value="SCO1-SenC"/>
    <property type="match status" value="1"/>
</dbReference>
<dbReference type="CDD" id="cd02968">
    <property type="entry name" value="SCO"/>
    <property type="match status" value="1"/>
</dbReference>